<gene>
    <name evidence="2" type="ORF">AAF712_006391</name>
</gene>
<feature type="compositionally biased region" description="Low complexity" evidence="1">
    <location>
        <begin position="101"/>
        <end position="118"/>
    </location>
</feature>
<proteinExistence type="predicted"/>
<dbReference type="Proteomes" id="UP001437256">
    <property type="component" value="Unassembled WGS sequence"/>
</dbReference>
<protein>
    <submittedName>
        <fullName evidence="2">Uncharacterized protein</fullName>
    </submittedName>
</protein>
<dbReference type="EMBL" id="JBBXMP010000034">
    <property type="protein sequence ID" value="KAL0066588.1"/>
    <property type="molecule type" value="Genomic_DNA"/>
</dbReference>
<evidence type="ECO:0000313" key="3">
    <source>
        <dbReference type="Proteomes" id="UP001437256"/>
    </source>
</evidence>
<reference evidence="2 3" key="1">
    <citation type="submission" date="2024-05" db="EMBL/GenBank/DDBJ databases">
        <title>A draft genome resource for the thread blight pathogen Marasmius tenuissimus strain MS-2.</title>
        <authorList>
            <person name="Yulfo-Soto G.E."/>
            <person name="Baruah I.K."/>
            <person name="Amoako-Attah I."/>
            <person name="Bukari Y."/>
            <person name="Meinhardt L.W."/>
            <person name="Bailey B.A."/>
            <person name="Cohen S.P."/>
        </authorList>
    </citation>
    <scope>NUCLEOTIDE SEQUENCE [LARGE SCALE GENOMIC DNA]</scope>
    <source>
        <strain evidence="2 3">MS-2</strain>
    </source>
</reference>
<feature type="region of interest" description="Disordered" evidence="1">
    <location>
        <begin position="90"/>
        <end position="132"/>
    </location>
</feature>
<sequence>MLVLSTLHTLLSQIITPSNGLHTAILSTPSGHLVCYASERSKDEIRVIVGLSGEVWQETLSVGPSENEKERMGMVSSELGRILVVPVDSDEPQLSPTFPRSQPTTPTKQVSSTSSTTTIGRSRPADTKDTAQDYSPLMLLTLNASEEVEWEELQMKGKALASHLAKPLSRYREHLQPPSTPSSPAKTPPITSNNSGINPLAAR</sequence>
<comment type="caution">
    <text evidence="2">The sequence shown here is derived from an EMBL/GenBank/DDBJ whole genome shotgun (WGS) entry which is preliminary data.</text>
</comment>
<feature type="compositionally biased region" description="Low complexity" evidence="1">
    <location>
        <begin position="182"/>
        <end position="192"/>
    </location>
</feature>
<accession>A0ABR3A0N7</accession>
<feature type="region of interest" description="Disordered" evidence="1">
    <location>
        <begin position="161"/>
        <end position="203"/>
    </location>
</feature>
<evidence type="ECO:0000256" key="1">
    <source>
        <dbReference type="SAM" id="MobiDB-lite"/>
    </source>
</evidence>
<organism evidence="2 3">
    <name type="scientific">Marasmius tenuissimus</name>
    <dbReference type="NCBI Taxonomy" id="585030"/>
    <lineage>
        <taxon>Eukaryota</taxon>
        <taxon>Fungi</taxon>
        <taxon>Dikarya</taxon>
        <taxon>Basidiomycota</taxon>
        <taxon>Agaricomycotina</taxon>
        <taxon>Agaricomycetes</taxon>
        <taxon>Agaricomycetidae</taxon>
        <taxon>Agaricales</taxon>
        <taxon>Marasmiineae</taxon>
        <taxon>Marasmiaceae</taxon>
        <taxon>Marasmius</taxon>
    </lineage>
</organism>
<keyword evidence="3" id="KW-1185">Reference proteome</keyword>
<dbReference type="Gene3D" id="3.30.450.30">
    <property type="entry name" value="Dynein light chain 2a, cytoplasmic"/>
    <property type="match status" value="1"/>
</dbReference>
<name>A0ABR3A0N7_9AGAR</name>
<evidence type="ECO:0000313" key="2">
    <source>
        <dbReference type="EMBL" id="KAL0066588.1"/>
    </source>
</evidence>